<dbReference type="Gene3D" id="3.40.390.10">
    <property type="entry name" value="Collagenase (Catalytic Domain)"/>
    <property type="match status" value="1"/>
</dbReference>
<dbReference type="InterPro" id="IPR018497">
    <property type="entry name" value="Peptidase_M13_C"/>
</dbReference>
<evidence type="ECO:0000259" key="2">
    <source>
        <dbReference type="Pfam" id="PF01431"/>
    </source>
</evidence>
<gene>
    <name evidence="3" type="ORF">HPB52_006886</name>
</gene>
<protein>
    <recommendedName>
        <fullName evidence="2">Peptidase M13 C-terminal domain-containing protein</fullName>
    </recommendedName>
</protein>
<dbReference type="InterPro" id="IPR000718">
    <property type="entry name" value="Peptidase_M13"/>
</dbReference>
<dbReference type="PROSITE" id="PS51885">
    <property type="entry name" value="NEPRILYSIN"/>
    <property type="match status" value="1"/>
</dbReference>
<dbReference type="InterPro" id="IPR024079">
    <property type="entry name" value="MetalloPept_cat_dom_sf"/>
</dbReference>
<keyword evidence="4" id="KW-1185">Reference proteome</keyword>
<feature type="signal peptide" evidence="1">
    <location>
        <begin position="1"/>
        <end position="17"/>
    </location>
</feature>
<dbReference type="Pfam" id="PF01431">
    <property type="entry name" value="Peptidase_M13"/>
    <property type="match status" value="1"/>
</dbReference>
<dbReference type="AlphaFoldDB" id="A0A9D4SN58"/>
<proteinExistence type="predicted"/>
<dbReference type="SUPFAM" id="SSF55486">
    <property type="entry name" value="Metalloproteases ('zincins'), catalytic domain"/>
    <property type="match status" value="1"/>
</dbReference>
<dbReference type="EMBL" id="JABSTV010001255">
    <property type="protein sequence ID" value="KAH7935387.1"/>
    <property type="molecule type" value="Genomic_DNA"/>
</dbReference>
<reference evidence="3" key="1">
    <citation type="journal article" date="2020" name="Cell">
        <title>Large-Scale Comparative Analyses of Tick Genomes Elucidate Their Genetic Diversity and Vector Capacities.</title>
        <authorList>
            <consortium name="Tick Genome and Microbiome Consortium (TIGMIC)"/>
            <person name="Jia N."/>
            <person name="Wang J."/>
            <person name="Shi W."/>
            <person name="Du L."/>
            <person name="Sun Y."/>
            <person name="Zhan W."/>
            <person name="Jiang J.F."/>
            <person name="Wang Q."/>
            <person name="Zhang B."/>
            <person name="Ji P."/>
            <person name="Bell-Sakyi L."/>
            <person name="Cui X.M."/>
            <person name="Yuan T.T."/>
            <person name="Jiang B.G."/>
            <person name="Yang W.F."/>
            <person name="Lam T.T."/>
            <person name="Chang Q.C."/>
            <person name="Ding S.J."/>
            <person name="Wang X.J."/>
            <person name="Zhu J.G."/>
            <person name="Ruan X.D."/>
            <person name="Zhao L."/>
            <person name="Wei J.T."/>
            <person name="Ye R.Z."/>
            <person name="Que T.C."/>
            <person name="Du C.H."/>
            <person name="Zhou Y.H."/>
            <person name="Cheng J.X."/>
            <person name="Dai P.F."/>
            <person name="Guo W.B."/>
            <person name="Han X.H."/>
            <person name="Huang E.J."/>
            <person name="Li L.F."/>
            <person name="Wei W."/>
            <person name="Gao Y.C."/>
            <person name="Liu J.Z."/>
            <person name="Shao H.Z."/>
            <person name="Wang X."/>
            <person name="Wang C.C."/>
            <person name="Yang T.C."/>
            <person name="Huo Q.B."/>
            <person name="Li W."/>
            <person name="Chen H.Y."/>
            <person name="Chen S.E."/>
            <person name="Zhou L.G."/>
            <person name="Ni X.B."/>
            <person name="Tian J.H."/>
            <person name="Sheng Y."/>
            <person name="Liu T."/>
            <person name="Pan Y.S."/>
            <person name="Xia L.Y."/>
            <person name="Li J."/>
            <person name="Zhao F."/>
            <person name="Cao W.C."/>
        </authorList>
    </citation>
    <scope>NUCLEOTIDE SEQUENCE</scope>
    <source>
        <strain evidence="3">Rsan-2018</strain>
    </source>
</reference>
<reference evidence="3" key="2">
    <citation type="submission" date="2021-09" db="EMBL/GenBank/DDBJ databases">
        <authorList>
            <person name="Jia N."/>
            <person name="Wang J."/>
            <person name="Shi W."/>
            <person name="Du L."/>
            <person name="Sun Y."/>
            <person name="Zhan W."/>
            <person name="Jiang J."/>
            <person name="Wang Q."/>
            <person name="Zhang B."/>
            <person name="Ji P."/>
            <person name="Sakyi L.B."/>
            <person name="Cui X."/>
            <person name="Yuan T."/>
            <person name="Jiang B."/>
            <person name="Yang W."/>
            <person name="Lam T.T.-Y."/>
            <person name="Chang Q."/>
            <person name="Ding S."/>
            <person name="Wang X."/>
            <person name="Zhu J."/>
            <person name="Ruan X."/>
            <person name="Zhao L."/>
            <person name="Wei J."/>
            <person name="Que T."/>
            <person name="Du C."/>
            <person name="Cheng J."/>
            <person name="Dai P."/>
            <person name="Han X."/>
            <person name="Huang E."/>
            <person name="Gao Y."/>
            <person name="Liu J."/>
            <person name="Shao H."/>
            <person name="Ye R."/>
            <person name="Li L."/>
            <person name="Wei W."/>
            <person name="Wang X."/>
            <person name="Wang C."/>
            <person name="Huo Q."/>
            <person name="Li W."/>
            <person name="Guo W."/>
            <person name="Chen H."/>
            <person name="Chen S."/>
            <person name="Zhou L."/>
            <person name="Zhou L."/>
            <person name="Ni X."/>
            <person name="Tian J."/>
            <person name="Zhou Y."/>
            <person name="Sheng Y."/>
            <person name="Liu T."/>
            <person name="Pan Y."/>
            <person name="Xia L."/>
            <person name="Li J."/>
            <person name="Zhao F."/>
            <person name="Cao W."/>
        </authorList>
    </citation>
    <scope>NUCLEOTIDE SEQUENCE</scope>
    <source>
        <strain evidence="3">Rsan-2018</strain>
        <tissue evidence="3">Larvae</tissue>
    </source>
</reference>
<feature type="chain" id="PRO_5039676297" description="Peptidase M13 C-terminal domain-containing protein" evidence="1">
    <location>
        <begin position="18"/>
        <end position="64"/>
    </location>
</feature>
<dbReference type="GO" id="GO:0004222">
    <property type="term" value="F:metalloendopeptidase activity"/>
    <property type="evidence" value="ECO:0007669"/>
    <property type="project" value="InterPro"/>
</dbReference>
<dbReference type="GO" id="GO:0006508">
    <property type="term" value="P:proteolysis"/>
    <property type="evidence" value="ECO:0007669"/>
    <property type="project" value="InterPro"/>
</dbReference>
<evidence type="ECO:0000256" key="1">
    <source>
        <dbReference type="SAM" id="SignalP"/>
    </source>
</evidence>
<name>A0A9D4SN58_RHISA</name>
<keyword evidence="1" id="KW-0732">Signal</keyword>
<evidence type="ECO:0000313" key="3">
    <source>
        <dbReference type="EMBL" id="KAH7935387.1"/>
    </source>
</evidence>
<sequence>MFTSTQVFFMTACLSLCEEDAAGRHRSDDCNAAARNFAPFVEAFGCSPGSPMNRREKCRLLKPN</sequence>
<dbReference type="Proteomes" id="UP000821837">
    <property type="component" value="Unassembled WGS sequence"/>
</dbReference>
<dbReference type="VEuPathDB" id="VectorBase:RSAN_040596"/>
<accession>A0A9D4SN58</accession>
<evidence type="ECO:0000313" key="4">
    <source>
        <dbReference type="Proteomes" id="UP000821837"/>
    </source>
</evidence>
<comment type="caution">
    <text evidence="3">The sequence shown here is derived from an EMBL/GenBank/DDBJ whole genome shotgun (WGS) entry which is preliminary data.</text>
</comment>
<organism evidence="3 4">
    <name type="scientific">Rhipicephalus sanguineus</name>
    <name type="common">Brown dog tick</name>
    <name type="synonym">Ixodes sanguineus</name>
    <dbReference type="NCBI Taxonomy" id="34632"/>
    <lineage>
        <taxon>Eukaryota</taxon>
        <taxon>Metazoa</taxon>
        <taxon>Ecdysozoa</taxon>
        <taxon>Arthropoda</taxon>
        <taxon>Chelicerata</taxon>
        <taxon>Arachnida</taxon>
        <taxon>Acari</taxon>
        <taxon>Parasitiformes</taxon>
        <taxon>Ixodida</taxon>
        <taxon>Ixodoidea</taxon>
        <taxon>Ixodidae</taxon>
        <taxon>Rhipicephalinae</taxon>
        <taxon>Rhipicephalus</taxon>
        <taxon>Rhipicephalus</taxon>
    </lineage>
</organism>
<feature type="domain" description="Peptidase M13 C-terminal" evidence="2">
    <location>
        <begin position="2"/>
        <end position="60"/>
    </location>
</feature>